<evidence type="ECO:0000313" key="2">
    <source>
        <dbReference type="EMBL" id="CAD7194853.1"/>
    </source>
</evidence>
<sequence>MTVLSGDGSIQQGSIMHHWDEDINGYSINVVFPSRETTVPIKTLILGAAFLLDVYLHLHRQIVENNFGKTNISKPNRDLNLDLPATGSLVYCESSTLDRANTRAVVCRKSERQKSGASEIRIGGESRSRGKTKKETRMEEIDRRTEMIEGDVTPNGSVIKQDRENRGLKQNKLMHNYVFTFGAETMRTGRDVLLTRLHTHRLRNGALLGKPPPVHPTEIRTSISSSSAVELNTTCALANYATEVGSIVTVSPRLEEGVPDNEAGKEDKEMEAQPSGGENELSSKSKRNTTEGKYKRRTGVTKVISAERKPAHGMWSLYCNIIQATPPGKTNFGLTPEDEVEGYLRESVVSPDTNVLQFWKPASRAIPIEWLQYVGENSANIFELRVPCCHHNEPYSLLSQFSRLKPTALQTELEALWIELGPSGSEAKCHRDKLHPPLPPEFDTAVTLASELKHFSRECCPGLFILTVINCCEICRACLLASDLQEFPQSRLQLRGEYCSQKAIFPSEEDKPSCTFTTKSMDTAFHRIQEGLQMLADEDPDEERRTVMEGLTCYQEIYKEKKYAAKQPTIRAFFQPVSAMVAHEGDKIMNEPENVIEQQIDEDDEQPADTVGDLEAGPVEEQVTELAPRNTKDVRLGPFVYGRNEFPWSCTRPSRRETNCVSVLLRIAYDTISFYCFLTPVSHDFGEGCGGVPDPLAMSLQLTKIVLNNTKINFVRGEGTQGERGKEKRYTRRQEGSVSDLILSSGPLNAPLVYQAVGWSEEVGSGARVLQLIKESCGKLTIRGWARIQSPCFQGNYDEFGGDTSMRDSNLDLPDLSSRAQHDKRVSQLRHRGGGHVQVPNTANLLQTSVEGRTSASSRIEDHVDHEVGGVCFTATLDRITLFVDKYIVGTVGSTAAMDRTTDFN</sequence>
<feature type="region of interest" description="Disordered" evidence="1">
    <location>
        <begin position="251"/>
        <end position="296"/>
    </location>
</feature>
<feature type="compositionally biased region" description="Basic and acidic residues" evidence="1">
    <location>
        <begin position="262"/>
        <end position="271"/>
    </location>
</feature>
<dbReference type="AlphaFoldDB" id="A0A7R8VCY6"/>
<feature type="compositionally biased region" description="Basic and acidic residues" evidence="1">
    <location>
        <begin position="122"/>
        <end position="138"/>
    </location>
</feature>
<evidence type="ECO:0000256" key="1">
    <source>
        <dbReference type="SAM" id="MobiDB-lite"/>
    </source>
</evidence>
<reference evidence="2" key="1">
    <citation type="submission" date="2020-11" db="EMBL/GenBank/DDBJ databases">
        <authorList>
            <person name="Tran Van P."/>
        </authorList>
    </citation>
    <scope>NUCLEOTIDE SEQUENCE</scope>
</reference>
<dbReference type="EMBL" id="OA564589">
    <property type="protein sequence ID" value="CAD7194853.1"/>
    <property type="molecule type" value="Genomic_DNA"/>
</dbReference>
<protein>
    <submittedName>
        <fullName evidence="2">Uncharacterized protein</fullName>
    </submittedName>
</protein>
<gene>
    <name evidence="2" type="ORF">TDIB3V08_LOCUS1265</name>
</gene>
<proteinExistence type="predicted"/>
<name>A0A7R8VCY6_TIMDO</name>
<organism evidence="2">
    <name type="scientific">Timema douglasi</name>
    <name type="common">Walking stick</name>
    <dbReference type="NCBI Taxonomy" id="61478"/>
    <lineage>
        <taxon>Eukaryota</taxon>
        <taxon>Metazoa</taxon>
        <taxon>Ecdysozoa</taxon>
        <taxon>Arthropoda</taxon>
        <taxon>Hexapoda</taxon>
        <taxon>Insecta</taxon>
        <taxon>Pterygota</taxon>
        <taxon>Neoptera</taxon>
        <taxon>Polyneoptera</taxon>
        <taxon>Phasmatodea</taxon>
        <taxon>Timematodea</taxon>
        <taxon>Timematoidea</taxon>
        <taxon>Timematidae</taxon>
        <taxon>Timema</taxon>
    </lineage>
</organism>
<feature type="region of interest" description="Disordered" evidence="1">
    <location>
        <begin position="116"/>
        <end position="138"/>
    </location>
</feature>
<accession>A0A7R8VCY6</accession>